<comment type="caution">
    <text evidence="2">The sequence shown here is derived from an EMBL/GenBank/DDBJ whole genome shotgun (WGS) entry which is preliminary data.</text>
</comment>
<feature type="region of interest" description="Disordered" evidence="1">
    <location>
        <begin position="120"/>
        <end position="155"/>
    </location>
</feature>
<evidence type="ECO:0000256" key="1">
    <source>
        <dbReference type="SAM" id="MobiDB-lite"/>
    </source>
</evidence>
<feature type="compositionally biased region" description="Basic and acidic residues" evidence="1">
    <location>
        <begin position="24"/>
        <end position="34"/>
    </location>
</feature>
<dbReference type="AlphaFoldDB" id="A0A9P5LE84"/>
<dbReference type="EMBL" id="JAANBB010000029">
    <property type="protein sequence ID" value="KAF7554732.1"/>
    <property type="molecule type" value="Genomic_DNA"/>
</dbReference>
<gene>
    <name evidence="2" type="ORF">G7Z17_g2711</name>
</gene>
<feature type="compositionally biased region" description="Polar residues" evidence="1">
    <location>
        <begin position="1"/>
        <end position="13"/>
    </location>
</feature>
<feature type="compositionally biased region" description="Low complexity" evidence="1">
    <location>
        <begin position="142"/>
        <end position="155"/>
    </location>
</feature>
<dbReference type="Proteomes" id="UP000722485">
    <property type="component" value="Unassembled WGS sequence"/>
</dbReference>
<sequence length="569" mass="62639">MDSESPVESTVQAESGGRKRKVLTRTDKATDRKRTQNRISQQCARERQTAYIRQMESFIDLLRSSTEKDTNDTEYTKLLKAHLKLLDDKRNAEESLFRFRQKLLSVGNMATSAAEDPIFQSLNESPTTNGNSLASEPNAKVSPSISSSSPETSPTIEIGDSALIVDQQPSQPLGTNNISGTHLAQEANLGDIPPWQPDMDIFFRQYTATTQLSHSTIPSPMSFPILGSSWPLPQISFPSASLDTNDVMGSMMGIQHPQVPAFVQITQSSTAGLMVVNNSTIFADQVRSAAKYVMLTSMQSASNYTSTNSPPAYNSELVERLASVAVEVIGALAGLQTYIYGVLEDRLAIPPPFRPTPLQAATPDHPMVIDFINWPSIRDHMILYSASLDLDAMSRDIVLNTVIELPQNQVAVNIYELFFTHILPKVRGGQGEVKDSMLHNPEWVYLTVPPNPTPASLPTILSPTQEALAAEIAEKMGLQLQDLQCPDSVTPQSVNMNGPSRPMANTRSAPCGPQMIMTRALKSFGIDQPSNWKLSKDFARKYYNVDCSLDVSQYQMVSCKAVDFEKTDL</sequence>
<evidence type="ECO:0000313" key="3">
    <source>
        <dbReference type="Proteomes" id="UP000722485"/>
    </source>
</evidence>
<dbReference type="PANTHER" id="PTHR38116">
    <property type="entry name" value="CHROMOSOME 7, WHOLE GENOME SHOTGUN SEQUENCE"/>
    <property type="match status" value="1"/>
</dbReference>
<evidence type="ECO:0008006" key="4">
    <source>
        <dbReference type="Google" id="ProtNLM"/>
    </source>
</evidence>
<name>A0A9P5LE84_9HYPO</name>
<evidence type="ECO:0000313" key="2">
    <source>
        <dbReference type="EMBL" id="KAF7554732.1"/>
    </source>
</evidence>
<dbReference type="SUPFAM" id="SSF57959">
    <property type="entry name" value="Leucine zipper domain"/>
    <property type="match status" value="1"/>
</dbReference>
<feature type="compositionally biased region" description="Polar residues" evidence="1">
    <location>
        <begin position="120"/>
        <end position="135"/>
    </location>
</feature>
<dbReference type="GO" id="GO:0003700">
    <property type="term" value="F:DNA-binding transcription factor activity"/>
    <property type="evidence" value="ECO:0007669"/>
    <property type="project" value="InterPro"/>
</dbReference>
<dbReference type="CDD" id="cd14688">
    <property type="entry name" value="bZIP_YAP"/>
    <property type="match status" value="1"/>
</dbReference>
<proteinExistence type="predicted"/>
<keyword evidence="3" id="KW-1185">Reference proteome</keyword>
<dbReference type="PANTHER" id="PTHR38116:SF9">
    <property type="entry name" value="BZIP DOMAIN-CONTAINING PROTEIN"/>
    <property type="match status" value="1"/>
</dbReference>
<feature type="region of interest" description="Disordered" evidence="1">
    <location>
        <begin position="1"/>
        <end position="40"/>
    </location>
</feature>
<dbReference type="Gene3D" id="1.20.5.170">
    <property type="match status" value="1"/>
</dbReference>
<dbReference type="InterPro" id="IPR046347">
    <property type="entry name" value="bZIP_sf"/>
</dbReference>
<organism evidence="2 3">
    <name type="scientific">Cylindrodendrum hubeiense</name>
    <dbReference type="NCBI Taxonomy" id="595255"/>
    <lineage>
        <taxon>Eukaryota</taxon>
        <taxon>Fungi</taxon>
        <taxon>Dikarya</taxon>
        <taxon>Ascomycota</taxon>
        <taxon>Pezizomycotina</taxon>
        <taxon>Sordariomycetes</taxon>
        <taxon>Hypocreomycetidae</taxon>
        <taxon>Hypocreales</taxon>
        <taxon>Nectriaceae</taxon>
        <taxon>Cylindrodendrum</taxon>
    </lineage>
</organism>
<protein>
    <recommendedName>
        <fullName evidence="4">BZIP domain-containing protein</fullName>
    </recommendedName>
</protein>
<reference evidence="2" key="1">
    <citation type="submission" date="2020-03" db="EMBL/GenBank/DDBJ databases">
        <title>Draft Genome Sequence of Cylindrodendrum hubeiense.</title>
        <authorList>
            <person name="Buettner E."/>
            <person name="Kellner H."/>
        </authorList>
    </citation>
    <scope>NUCLEOTIDE SEQUENCE</scope>
    <source>
        <strain evidence="2">IHI 201604</strain>
    </source>
</reference>
<dbReference type="OrthoDB" id="4161589at2759"/>
<accession>A0A9P5LE84</accession>
<dbReference type="InterPro" id="IPR021833">
    <property type="entry name" value="DUF3425"/>
</dbReference>
<dbReference type="Pfam" id="PF11905">
    <property type="entry name" value="DUF3425"/>
    <property type="match status" value="1"/>
</dbReference>